<accession>A0AAD4DDE3</accession>
<reference evidence="2" key="1">
    <citation type="journal article" date="2020" name="Fungal Divers.">
        <title>Resolving the Mortierellaceae phylogeny through synthesis of multi-gene phylogenetics and phylogenomics.</title>
        <authorList>
            <person name="Vandepol N."/>
            <person name="Liber J."/>
            <person name="Desiro A."/>
            <person name="Na H."/>
            <person name="Kennedy M."/>
            <person name="Barry K."/>
            <person name="Grigoriev I.V."/>
            <person name="Miller A.N."/>
            <person name="O'Donnell K."/>
            <person name="Stajich J.E."/>
            <person name="Bonito G."/>
        </authorList>
    </citation>
    <scope>NUCLEOTIDE SEQUENCE</scope>
    <source>
        <strain evidence="2">NRRL 28262</strain>
    </source>
</reference>
<dbReference type="AlphaFoldDB" id="A0AAD4DDE3"/>
<gene>
    <name evidence="2" type="ORF">BGZ95_009049</name>
</gene>
<name>A0AAD4DDE3_9FUNG</name>
<evidence type="ECO:0000313" key="3">
    <source>
        <dbReference type="Proteomes" id="UP001194580"/>
    </source>
</evidence>
<comment type="caution">
    <text evidence="2">The sequence shown here is derived from an EMBL/GenBank/DDBJ whole genome shotgun (WGS) entry which is preliminary data.</text>
</comment>
<proteinExistence type="predicted"/>
<evidence type="ECO:0000313" key="2">
    <source>
        <dbReference type="EMBL" id="KAG0275232.1"/>
    </source>
</evidence>
<organism evidence="2 3">
    <name type="scientific">Linnemannia exigua</name>
    <dbReference type="NCBI Taxonomy" id="604196"/>
    <lineage>
        <taxon>Eukaryota</taxon>
        <taxon>Fungi</taxon>
        <taxon>Fungi incertae sedis</taxon>
        <taxon>Mucoromycota</taxon>
        <taxon>Mortierellomycotina</taxon>
        <taxon>Mortierellomycetes</taxon>
        <taxon>Mortierellales</taxon>
        <taxon>Mortierellaceae</taxon>
        <taxon>Linnemannia</taxon>
    </lineage>
</organism>
<feature type="compositionally biased region" description="Low complexity" evidence="1">
    <location>
        <begin position="215"/>
        <end position="233"/>
    </location>
</feature>
<feature type="region of interest" description="Disordered" evidence="1">
    <location>
        <begin position="215"/>
        <end position="237"/>
    </location>
</feature>
<evidence type="ECO:0000256" key="1">
    <source>
        <dbReference type="SAM" id="MobiDB-lite"/>
    </source>
</evidence>
<dbReference type="Proteomes" id="UP001194580">
    <property type="component" value="Unassembled WGS sequence"/>
</dbReference>
<sequence length="333" mass="34982">MALYKSCQFPWIDSVVNTYAQNTSIIVSDTHLNNCCTSPGNCPNSYTGTCPYGYLDCKIGNSKYVCEFSDYSPGSTSPRCFQEGSLTVTRNKPCCPPMLKNFLMQQTCLVGAASVQDTWVCCPSGQGTCQFVMGCIGYQGFLGSLGEQYAVYTGFVSGLSSTGSSYCVEEVDFSAEKKPNCYGVTASSCNLGGGAAPPPPPAVTTTTATTASAIATSKPTSGSGTGPGIVSPTNNRSDGSRNVVKKAALLLFVPLILQLDDSNGLFLRGGIPQGVYSIDGIFETEERRVVGPRSLLTAGVSWLTVAHFVIVMVVVSKLAAEVGGLVESFEPLP</sequence>
<keyword evidence="3" id="KW-1185">Reference proteome</keyword>
<protein>
    <submittedName>
        <fullName evidence="2">Uncharacterized protein</fullName>
    </submittedName>
</protein>
<dbReference type="EMBL" id="JAAAIL010000504">
    <property type="protein sequence ID" value="KAG0275232.1"/>
    <property type="molecule type" value="Genomic_DNA"/>
</dbReference>